<name>A0ABN0T727_9FIRM</name>
<protein>
    <recommendedName>
        <fullName evidence="3">Deacetylase sirtuin-type domain-containing protein</fullName>
    </recommendedName>
</protein>
<comment type="caution">
    <text evidence="2">Lacks conserved residue(s) required for the propagation of feature annotation.</text>
</comment>
<evidence type="ECO:0000259" key="3">
    <source>
        <dbReference type="PROSITE" id="PS50305"/>
    </source>
</evidence>
<dbReference type="InterPro" id="IPR029035">
    <property type="entry name" value="DHS-like_NAD/FAD-binding_dom"/>
</dbReference>
<feature type="domain" description="Deacetylase sirtuin-type" evidence="3">
    <location>
        <begin position="1"/>
        <end position="298"/>
    </location>
</feature>
<keyword evidence="1" id="KW-0520">NAD</keyword>
<dbReference type="EMBL" id="BAAACR010000012">
    <property type="protein sequence ID" value="GAA0214126.1"/>
    <property type="molecule type" value="Genomic_DNA"/>
</dbReference>
<evidence type="ECO:0000256" key="1">
    <source>
        <dbReference type="ARBA" id="ARBA00023027"/>
    </source>
</evidence>
<dbReference type="Gene3D" id="3.40.50.1220">
    <property type="entry name" value="TPP-binding domain"/>
    <property type="match status" value="1"/>
</dbReference>
<gene>
    <name evidence="4" type="ORF">GCM10008919_16710</name>
</gene>
<reference evidence="4 5" key="1">
    <citation type="journal article" date="2019" name="Int. J. Syst. Evol. Microbiol.">
        <title>The Global Catalogue of Microorganisms (GCM) 10K type strain sequencing project: providing services to taxonomists for standard genome sequencing and annotation.</title>
        <authorList>
            <consortium name="The Broad Institute Genomics Platform"/>
            <consortium name="The Broad Institute Genome Sequencing Center for Infectious Disease"/>
            <person name="Wu L."/>
            <person name="Ma J."/>
        </authorList>
    </citation>
    <scope>NUCLEOTIDE SEQUENCE [LARGE SCALE GENOMIC DNA]</scope>
    <source>
        <strain evidence="4 5">JCM 8542</strain>
    </source>
</reference>
<organism evidence="4 5">
    <name type="scientific">Selenomonas dianae</name>
    <dbReference type="NCBI Taxonomy" id="135079"/>
    <lineage>
        <taxon>Bacteria</taxon>
        <taxon>Bacillati</taxon>
        <taxon>Bacillota</taxon>
        <taxon>Negativicutes</taxon>
        <taxon>Selenomonadales</taxon>
        <taxon>Selenomonadaceae</taxon>
        <taxon>Selenomonas</taxon>
    </lineage>
</organism>
<proteinExistence type="predicted"/>
<dbReference type="SUPFAM" id="SSF52467">
    <property type="entry name" value="DHS-like NAD/FAD-binding domain"/>
    <property type="match status" value="1"/>
</dbReference>
<dbReference type="Proteomes" id="UP001500399">
    <property type="component" value="Unassembled WGS sequence"/>
</dbReference>
<evidence type="ECO:0000256" key="2">
    <source>
        <dbReference type="PROSITE-ProRule" id="PRU00236"/>
    </source>
</evidence>
<keyword evidence="5" id="KW-1185">Reference proteome</keyword>
<evidence type="ECO:0000313" key="5">
    <source>
        <dbReference type="Proteomes" id="UP001500399"/>
    </source>
</evidence>
<dbReference type="InterPro" id="IPR026590">
    <property type="entry name" value="Ssirtuin_cat_dom"/>
</dbReference>
<sequence>MKEIITQLKNALRYADCILIGAGAGLSAAAGYDYVGARFLKYFSDFHTRFGIEDIYSGGFYPFPSREMFWAWWSRSIWINRYAPMPASDVYPNLLHLVEGRDYFVLTTNVDHAFQRSGVAKERIFYTQGDYGLFQSSRPAGASAGKTYDNEESVRAMLTAQGFAFAEDGTLLPPENGAPAMVIPSDLIPYCPDDGMEMATNLRADASFVEDAGWHAAAARYTDYLTHTEGRRTLLLELGVGMNTPGIIKYPFWRMTAERADVTFATVNLGMGYVPPEIAPRSMIINGDIAKTLRELVS</sequence>
<dbReference type="PROSITE" id="PS50305">
    <property type="entry name" value="SIRTUIN"/>
    <property type="match status" value="1"/>
</dbReference>
<dbReference type="RefSeq" id="WP_304987358.1">
    <property type="nucleotide sequence ID" value="NZ_BAAACR010000012.1"/>
</dbReference>
<comment type="caution">
    <text evidence="4">The sequence shown here is derived from an EMBL/GenBank/DDBJ whole genome shotgun (WGS) entry which is preliminary data.</text>
</comment>
<evidence type="ECO:0000313" key="4">
    <source>
        <dbReference type="EMBL" id="GAA0214126.1"/>
    </source>
</evidence>
<accession>A0ABN0T727</accession>